<accession>A0A4R2I7T4</accession>
<evidence type="ECO:0000256" key="1">
    <source>
        <dbReference type="ARBA" id="ARBA00004196"/>
    </source>
</evidence>
<feature type="domain" description="Cytochrome c-type biogenesis protein H TPR" evidence="9">
    <location>
        <begin position="118"/>
        <end position="244"/>
    </location>
</feature>
<evidence type="ECO:0000256" key="4">
    <source>
        <dbReference type="ARBA" id="ARBA00022803"/>
    </source>
</evidence>
<evidence type="ECO:0000256" key="5">
    <source>
        <dbReference type="PROSITE-ProRule" id="PRU00339"/>
    </source>
</evidence>
<dbReference type="GO" id="GO:0030313">
    <property type="term" value="C:cell envelope"/>
    <property type="evidence" value="ECO:0007669"/>
    <property type="project" value="UniProtKB-SubCell"/>
</dbReference>
<comment type="subcellular location">
    <subcellularLocation>
        <location evidence="1">Cell envelope</location>
    </subcellularLocation>
</comment>
<dbReference type="InterPro" id="IPR051263">
    <property type="entry name" value="C-type_cytochrome_biogenesis"/>
</dbReference>
<keyword evidence="7" id="KW-0812">Transmembrane</keyword>
<dbReference type="Pfam" id="PF23892">
    <property type="entry name" value="Ig_CycH"/>
    <property type="match status" value="1"/>
</dbReference>
<feature type="transmembrane region" description="Helical" evidence="7">
    <location>
        <begin position="77"/>
        <end position="97"/>
    </location>
</feature>
<protein>
    <submittedName>
        <fullName evidence="10">Cytochrome c-type biogenesis protein CcmH</fullName>
    </submittedName>
</protein>
<dbReference type="InterPro" id="IPR019734">
    <property type="entry name" value="TPR_rpt"/>
</dbReference>
<dbReference type="InterPro" id="IPR056413">
    <property type="entry name" value="TPR_CcmH_CycH"/>
</dbReference>
<dbReference type="InterPro" id="IPR017560">
    <property type="entry name" value="Cyt_c_biogenesis_CcmI"/>
</dbReference>
<dbReference type="PANTHER" id="PTHR47870:SF4">
    <property type="entry name" value="CYTOCHROME C-TYPE BIOGENESIS PROTEIN CYCH"/>
    <property type="match status" value="1"/>
</dbReference>
<evidence type="ECO:0000313" key="11">
    <source>
        <dbReference type="Proteomes" id="UP000294862"/>
    </source>
</evidence>
<dbReference type="PANTHER" id="PTHR47870">
    <property type="entry name" value="CYTOCHROME C-TYPE BIOGENESIS PROTEIN CCMH"/>
    <property type="match status" value="1"/>
</dbReference>
<feature type="domain" description="Cytochrome c-type biogenesis protein H Ig-like" evidence="8">
    <location>
        <begin position="298"/>
        <end position="405"/>
    </location>
</feature>
<feature type="region of interest" description="Disordered" evidence="6">
    <location>
        <begin position="260"/>
        <end position="291"/>
    </location>
</feature>
<proteinExistence type="predicted"/>
<dbReference type="PROSITE" id="PS50005">
    <property type="entry name" value="TPR"/>
    <property type="match status" value="1"/>
</dbReference>
<dbReference type="SUPFAM" id="SSF48452">
    <property type="entry name" value="TPR-like"/>
    <property type="match status" value="1"/>
</dbReference>
<keyword evidence="7" id="KW-1133">Transmembrane helix</keyword>
<reference evidence="10 11" key="1">
    <citation type="journal article" date="2015" name="Stand. Genomic Sci.">
        <title>Genomic Encyclopedia of Bacterial and Archaeal Type Strains, Phase III: the genomes of soil and plant-associated and newly described type strains.</title>
        <authorList>
            <person name="Whitman W.B."/>
            <person name="Woyke T."/>
            <person name="Klenk H.P."/>
            <person name="Zhou Y."/>
            <person name="Lilburn T.G."/>
            <person name="Beck B.J."/>
            <person name="De Vos P."/>
            <person name="Vandamme P."/>
            <person name="Eisen J.A."/>
            <person name="Garrity G."/>
            <person name="Hugenholtz P."/>
            <person name="Kyrpides N.C."/>
        </authorList>
    </citation>
    <scope>NUCLEOTIDE SEQUENCE [LARGE SCALE GENOMIC DNA]</scope>
    <source>
        <strain evidence="10 11">A3</strain>
    </source>
</reference>
<dbReference type="AlphaFoldDB" id="A0A4R2I7T4"/>
<dbReference type="InterPro" id="IPR056412">
    <property type="entry name" value="Ig_CycH"/>
</dbReference>
<feature type="compositionally biased region" description="Low complexity" evidence="6">
    <location>
        <begin position="273"/>
        <end position="291"/>
    </location>
</feature>
<dbReference type="GO" id="GO:0005886">
    <property type="term" value="C:plasma membrane"/>
    <property type="evidence" value="ECO:0007669"/>
    <property type="project" value="TreeGrafter"/>
</dbReference>
<gene>
    <name evidence="10" type="ORF">EV148_106227</name>
</gene>
<dbReference type="Gene3D" id="1.25.40.10">
    <property type="entry name" value="Tetratricopeptide repeat domain"/>
    <property type="match status" value="1"/>
</dbReference>
<evidence type="ECO:0000256" key="7">
    <source>
        <dbReference type="SAM" id="Phobius"/>
    </source>
</evidence>
<dbReference type="NCBIfam" id="TIGR03142">
    <property type="entry name" value="cytochro_ccmI"/>
    <property type="match status" value="1"/>
</dbReference>
<evidence type="ECO:0000256" key="2">
    <source>
        <dbReference type="ARBA" id="ARBA00022737"/>
    </source>
</evidence>
<keyword evidence="2" id="KW-0677">Repeat</keyword>
<dbReference type="InterPro" id="IPR011990">
    <property type="entry name" value="TPR-like_helical_dom_sf"/>
</dbReference>
<evidence type="ECO:0000313" key="10">
    <source>
        <dbReference type="EMBL" id="TCO40072.1"/>
    </source>
</evidence>
<evidence type="ECO:0000259" key="8">
    <source>
        <dbReference type="Pfam" id="PF23892"/>
    </source>
</evidence>
<evidence type="ECO:0000256" key="3">
    <source>
        <dbReference type="ARBA" id="ARBA00022748"/>
    </source>
</evidence>
<keyword evidence="7" id="KW-0472">Membrane</keyword>
<sequence>MAIFVLCAASMIAVALAFVLVPLLRHRRAGADGGLGERQRRALDEALAAGVIDAGEHARKRAALASTAQAPARPSRAAFAALLLVALLLPASALLLYRLVGTPQALDPANLATNDGQRAADMDQAIAALAARLAEQPDDVEGWALLARAYQATGRAQESLDAYRRAHALAKDNTGITVEYAQALAVVAPGHRIEGEARSLLDGVLAADPDNQRALWLVGISEFQADRYDAAIARWNHLLPLLGPGPVADSVREQIALAEARRDGKEAPAPLPSTNGTGAAASAAATDSGTATANAPRLTVQVALDPKLVDRLDPAATLFVFARAASGPPMPLAIQRLKASQLPLTVTLDEGNGMLPNLRLSMFPQVVIGARVSKSGNAMPQSGDLQALSPPTDVQRKEPIALVIDQVVP</sequence>
<organism evidence="10 11">
    <name type="scientific">Dokdonella fugitiva</name>
    <dbReference type="NCBI Taxonomy" id="328517"/>
    <lineage>
        <taxon>Bacteria</taxon>
        <taxon>Pseudomonadati</taxon>
        <taxon>Pseudomonadota</taxon>
        <taxon>Gammaproteobacteria</taxon>
        <taxon>Lysobacterales</taxon>
        <taxon>Rhodanobacteraceae</taxon>
        <taxon>Dokdonella</taxon>
    </lineage>
</organism>
<comment type="caution">
    <text evidence="10">The sequence shown here is derived from an EMBL/GenBank/DDBJ whole genome shotgun (WGS) entry which is preliminary data.</text>
</comment>
<name>A0A4R2I7T4_9GAMM</name>
<dbReference type="GO" id="GO:0017004">
    <property type="term" value="P:cytochrome complex assembly"/>
    <property type="evidence" value="ECO:0007669"/>
    <property type="project" value="UniProtKB-KW"/>
</dbReference>
<evidence type="ECO:0000256" key="6">
    <source>
        <dbReference type="SAM" id="MobiDB-lite"/>
    </source>
</evidence>
<keyword evidence="11" id="KW-1185">Reference proteome</keyword>
<evidence type="ECO:0000259" key="9">
    <source>
        <dbReference type="Pfam" id="PF23914"/>
    </source>
</evidence>
<dbReference type="Proteomes" id="UP000294862">
    <property type="component" value="Unassembled WGS sequence"/>
</dbReference>
<dbReference type="RefSeq" id="WP_206750691.1">
    <property type="nucleotide sequence ID" value="NZ_SLWQ01000006.1"/>
</dbReference>
<feature type="repeat" description="TPR" evidence="5">
    <location>
        <begin position="140"/>
        <end position="173"/>
    </location>
</feature>
<dbReference type="Pfam" id="PF23914">
    <property type="entry name" value="TPR_CcmH_CycH"/>
    <property type="match status" value="1"/>
</dbReference>
<keyword evidence="4 5" id="KW-0802">TPR repeat</keyword>
<dbReference type="EMBL" id="SLWQ01000006">
    <property type="protein sequence ID" value="TCO40072.1"/>
    <property type="molecule type" value="Genomic_DNA"/>
</dbReference>
<keyword evidence="3" id="KW-0201">Cytochrome c-type biogenesis</keyword>